<evidence type="ECO:0000313" key="2">
    <source>
        <dbReference type="Proteomes" id="UP000305109"/>
    </source>
</evidence>
<reference evidence="1 2" key="1">
    <citation type="submission" date="2019-04" db="EMBL/GenBank/DDBJ databases">
        <title>Rhodococcus oryzae sp. nov., a novel actinomycete isolated from rhizosphere soil of rice (Oryza sativa L.).</title>
        <authorList>
            <person name="Li C."/>
        </authorList>
    </citation>
    <scope>NUCLEOTIDE SEQUENCE [LARGE SCALE GENOMIC DNA]</scope>
    <source>
        <strain evidence="1 2">NEAU-CX67</strain>
    </source>
</reference>
<accession>A0ABY2RD57</accession>
<keyword evidence="2" id="KW-1185">Reference proteome</keyword>
<evidence type="ECO:0000313" key="1">
    <source>
        <dbReference type="EMBL" id="TJZ73403.1"/>
    </source>
</evidence>
<dbReference type="Pfam" id="PF06224">
    <property type="entry name" value="AlkZ-like"/>
    <property type="match status" value="1"/>
</dbReference>
<dbReference type="RefSeq" id="WP_136912171.1">
    <property type="nucleotide sequence ID" value="NZ_SUMD01000019.1"/>
</dbReference>
<organism evidence="1 2">
    <name type="scientific">Rhodococcus oryzae</name>
    <dbReference type="NCBI Taxonomy" id="2571143"/>
    <lineage>
        <taxon>Bacteria</taxon>
        <taxon>Bacillati</taxon>
        <taxon>Actinomycetota</taxon>
        <taxon>Actinomycetes</taxon>
        <taxon>Mycobacteriales</taxon>
        <taxon>Nocardiaceae</taxon>
        <taxon>Rhodococcus</taxon>
    </lineage>
</organism>
<name>A0ABY2RD57_9NOCA</name>
<comment type="caution">
    <text evidence="1">The sequence shown here is derived from an EMBL/GenBank/DDBJ whole genome shotgun (WGS) entry which is preliminary data.</text>
</comment>
<sequence>MLEMTAAAARRTALAAQGFADARPTTAPTRRHLLKAVGRTSLLQIDSVSVAVRAHYMPVFSRIGAYDRGLLDDAAWRHTAAKPRALVEYWAHEAALIPVGDWPLLRWRMRAYEGGRWEGERKVLERNPALIRDVVDVISAVGSASAGDIERRLEIDRGRRAGPWWDRSDTKVICEQLFAAGALSVDRRVGFVRHYDLADRVLPAGVVSSRIDEGDAVRELIRRAARSLGVGTEPDLRDYYRLSRAQAAAAIADLVDEGTLAPVTVRGWGVPAYRHVEARTPRRITGAALLCPFDPLVFFRPRTERIFDFHYRLEIYTPQHKRVHGYYVFPFLLDGELVARVDLKADRGADALQVHGAFAEGEGEGGDGRVVESLASSLREMADWLGLSDVRVGERGDLAGALADRV</sequence>
<protein>
    <submittedName>
        <fullName evidence="1">Winged helix-turn-helix domain-containing protein</fullName>
    </submittedName>
</protein>
<dbReference type="Proteomes" id="UP000305109">
    <property type="component" value="Unassembled WGS sequence"/>
</dbReference>
<gene>
    <name evidence="1" type="ORF">FCG67_24485</name>
</gene>
<dbReference type="PANTHER" id="PTHR30528">
    <property type="entry name" value="CYTOPLASMIC PROTEIN"/>
    <property type="match status" value="1"/>
</dbReference>
<dbReference type="EMBL" id="SUMD01000019">
    <property type="protein sequence ID" value="TJZ73403.1"/>
    <property type="molecule type" value="Genomic_DNA"/>
</dbReference>
<dbReference type="PANTHER" id="PTHR30528:SF0">
    <property type="entry name" value="CYTOPLASMIC PROTEIN"/>
    <property type="match status" value="1"/>
</dbReference>
<proteinExistence type="predicted"/>
<dbReference type="InterPro" id="IPR009351">
    <property type="entry name" value="AlkZ-like"/>
</dbReference>